<feature type="region of interest" description="Disordered" evidence="1">
    <location>
        <begin position="589"/>
        <end position="670"/>
    </location>
</feature>
<sequence>MRTISIGLWGGLLLASGVLSLSSFDFVEIVKTFADNILAPSNIKVAQSINSTLFAEDVSGTVDVSANFDGRELSTEYLFGLFVNTASDPNDPSPLGSPISYNVTALAVEHNTVATSVKFEFFYPALGVSFPIQIDAWFTINEEGQIEQYDASFRRWAWATDIIIPMLIPHMAQRANVSSSSNSTFILQQYLAHKVCNASAAYCTGSNKQYDSYDDCLDFVTSVPIGQFYRMGEDNLVCRHLHVPMIPLRPAVHCPHIGRTGGDMCIDRNYNETVLESHFPTGFLAPKFVTPENKVEIGDVYAASGSALPSSLELSLSGLDEHSWDPTLYPIALLGLLLFYYVVANVIHRLYFWKDEVFAQLSLEYQKNVVVYTMNTIFTAIALALQLASTPAFAGHYTLWGLRCLRTAGTIISSLYCFELIHRLHMRIPMIIHHFLTIIAISFTVTMFEYTESMSFFISAVIWLFQATTEQFTFIGLLGYRLEWRVRTTSSLLKLASVQSLLTKSASAIALLVFWGLKQRTMYRPIDVVWTALLWFVAIGLLLTQLWGSYVTWMIGHRVLSRHPRLQPGSIHPSSLDIYRNLAKRKPSQSSVSMTLADAPSSFSPTLTSHRSPRREKWHMSNSNSPGQSEQDKKMSFKEALRSSVTDNSPDKSVLPTTERTSLSQPDFSVPRTSWRRESLVYPQPSAVLERTIGEQRVSYPPTQVALDTSEKVRSFLPRKEIQDEEMGMDEEERQTFEVERDLARRQTLDILSPLPISPSSPKDDPDSRPTQSRPMSISSPTKPRYYIPQGAANISTPPTTSPIEKRLTMDSVLSQVAKRQSFPVGPTWRWPIDTTRERENETKRLSERITSQGDKGGLGKVLAELGPKSYMKPIRDESTTNLNEAPLGDKVSTGGVEGNLGSLEREKMERVHDLGEGTRSRRTSSHSRRTASVGTLGTQGTSSAGLGMDDFDRTW</sequence>
<reference evidence="4 5" key="1">
    <citation type="submission" date="2016-06" db="EMBL/GenBank/DDBJ databases">
        <title>Evolution of pathogenesis and genome organization in the Tremellales.</title>
        <authorList>
            <person name="Cuomo C."/>
            <person name="Litvintseva A."/>
            <person name="Heitman J."/>
            <person name="Chen Y."/>
            <person name="Sun S."/>
            <person name="Springer D."/>
            <person name="Dromer F."/>
            <person name="Young S."/>
            <person name="Zeng Q."/>
            <person name="Chapman S."/>
            <person name="Gujja S."/>
            <person name="Saif S."/>
            <person name="Birren B."/>
        </authorList>
    </citation>
    <scope>NUCLEOTIDE SEQUENCE [LARGE SCALE GENOMIC DNA]</scope>
    <source>
        <strain evidence="4 5">ATCC 28783</strain>
    </source>
</reference>
<feature type="region of interest" description="Disordered" evidence="1">
    <location>
        <begin position="748"/>
        <end position="804"/>
    </location>
</feature>
<feature type="compositionally biased region" description="Polar residues" evidence="1">
    <location>
        <begin position="655"/>
        <end position="667"/>
    </location>
</feature>
<feature type="transmembrane region" description="Helical" evidence="2">
    <location>
        <begin position="328"/>
        <end position="348"/>
    </location>
</feature>
<keyword evidence="3" id="KW-0732">Signal</keyword>
<keyword evidence="2" id="KW-0812">Transmembrane</keyword>
<dbReference type="VEuPathDB" id="FungiDB:TREMEDRAFT_24699"/>
<evidence type="ECO:0000256" key="2">
    <source>
        <dbReference type="SAM" id="Phobius"/>
    </source>
</evidence>
<feature type="transmembrane region" description="Helical" evidence="2">
    <location>
        <begin position="369"/>
        <end position="388"/>
    </location>
</feature>
<keyword evidence="2" id="KW-0472">Membrane</keyword>
<dbReference type="OrthoDB" id="10010954at2759"/>
<dbReference type="Proteomes" id="UP000289152">
    <property type="component" value="Unassembled WGS sequence"/>
</dbReference>
<keyword evidence="5" id="KW-1185">Reference proteome</keyword>
<protein>
    <submittedName>
        <fullName evidence="4">Uncharacterized protein</fullName>
    </submittedName>
</protein>
<organism evidence="4 5">
    <name type="scientific">Tremella mesenterica</name>
    <name type="common">Jelly fungus</name>
    <dbReference type="NCBI Taxonomy" id="5217"/>
    <lineage>
        <taxon>Eukaryota</taxon>
        <taxon>Fungi</taxon>
        <taxon>Dikarya</taxon>
        <taxon>Basidiomycota</taxon>
        <taxon>Agaricomycotina</taxon>
        <taxon>Tremellomycetes</taxon>
        <taxon>Tremellales</taxon>
        <taxon>Tremellaceae</taxon>
        <taxon>Tremella</taxon>
    </lineage>
</organism>
<feature type="chain" id="PRO_5020457843" evidence="3">
    <location>
        <begin position="21"/>
        <end position="956"/>
    </location>
</feature>
<dbReference type="VEuPathDB" id="FungiDB:TREMEDRAFT_25944"/>
<evidence type="ECO:0000313" key="5">
    <source>
        <dbReference type="Proteomes" id="UP000289152"/>
    </source>
</evidence>
<feature type="transmembrane region" description="Helical" evidence="2">
    <location>
        <begin position="492"/>
        <end position="517"/>
    </location>
</feature>
<feature type="compositionally biased region" description="Polar residues" evidence="1">
    <location>
        <begin position="793"/>
        <end position="803"/>
    </location>
</feature>
<dbReference type="EMBL" id="SDIL01000001">
    <property type="protein sequence ID" value="RXK42465.1"/>
    <property type="molecule type" value="Genomic_DNA"/>
</dbReference>
<gene>
    <name evidence="4" type="ORF">M231_00019</name>
</gene>
<feature type="region of interest" description="Disordered" evidence="1">
    <location>
        <begin position="879"/>
        <end position="956"/>
    </location>
</feature>
<evidence type="ECO:0000313" key="4">
    <source>
        <dbReference type="EMBL" id="RXK42465.1"/>
    </source>
</evidence>
<evidence type="ECO:0000256" key="1">
    <source>
        <dbReference type="SAM" id="MobiDB-lite"/>
    </source>
</evidence>
<feature type="compositionally biased region" description="Basic and acidic residues" evidence="1">
    <location>
        <begin position="630"/>
        <end position="641"/>
    </location>
</feature>
<feature type="region of interest" description="Disordered" evidence="1">
    <location>
        <begin position="840"/>
        <end position="862"/>
    </location>
</feature>
<feature type="compositionally biased region" description="Polar residues" evidence="1">
    <location>
        <begin position="934"/>
        <end position="945"/>
    </location>
</feature>
<proteinExistence type="predicted"/>
<feature type="transmembrane region" description="Helical" evidence="2">
    <location>
        <begin position="529"/>
        <end position="555"/>
    </location>
</feature>
<feature type="signal peptide" evidence="3">
    <location>
        <begin position="1"/>
        <end position="20"/>
    </location>
</feature>
<feature type="compositionally biased region" description="Polar residues" evidence="1">
    <location>
        <begin position="601"/>
        <end position="610"/>
    </location>
</feature>
<dbReference type="AlphaFoldDB" id="A0A4Q1BWC5"/>
<feature type="compositionally biased region" description="Polar residues" evidence="1">
    <location>
        <begin position="769"/>
        <end position="782"/>
    </location>
</feature>
<keyword evidence="2" id="KW-1133">Transmembrane helix</keyword>
<evidence type="ECO:0000256" key="3">
    <source>
        <dbReference type="SAM" id="SignalP"/>
    </source>
</evidence>
<accession>A0A4Q1BWC5</accession>
<feature type="compositionally biased region" description="Polar residues" evidence="1">
    <location>
        <begin position="620"/>
        <end position="629"/>
    </location>
</feature>
<feature type="compositionally biased region" description="Basic residues" evidence="1">
    <location>
        <begin position="921"/>
        <end position="930"/>
    </location>
</feature>
<feature type="compositionally biased region" description="Basic and acidic residues" evidence="1">
    <location>
        <begin position="904"/>
        <end position="920"/>
    </location>
</feature>
<feature type="transmembrane region" description="Helical" evidence="2">
    <location>
        <begin position="430"/>
        <end position="450"/>
    </location>
</feature>
<comment type="caution">
    <text evidence="4">The sequence shown here is derived from an EMBL/GenBank/DDBJ whole genome shotgun (WGS) entry which is preliminary data.</text>
</comment>
<dbReference type="InParanoid" id="A0A4Q1BWC5"/>
<feature type="compositionally biased region" description="Low complexity" evidence="1">
    <location>
        <begin position="749"/>
        <end position="761"/>
    </location>
</feature>
<feature type="transmembrane region" description="Helical" evidence="2">
    <location>
        <begin position="456"/>
        <end position="480"/>
    </location>
</feature>
<name>A0A4Q1BWC5_TREME</name>